<dbReference type="Gene3D" id="2.10.220.10">
    <property type="entry name" value="Hormone Receptor, Insulin-like Growth Factor Receptor 1, Chain A, domain 2"/>
    <property type="match status" value="1"/>
</dbReference>
<dbReference type="InterPro" id="IPR009030">
    <property type="entry name" value="Growth_fac_rcpt_cys_sf"/>
</dbReference>
<feature type="transmembrane region" description="Helical" evidence="2">
    <location>
        <begin position="1718"/>
        <end position="1743"/>
    </location>
</feature>
<evidence type="ECO:0000313" key="5">
    <source>
        <dbReference type="Proteomes" id="UP001295684"/>
    </source>
</evidence>
<comment type="caution">
    <text evidence="4">The sequence shown here is derived from an EMBL/GenBank/DDBJ whole genome shotgun (WGS) entry which is preliminary data.</text>
</comment>
<feature type="transmembrane region" description="Helical" evidence="2">
    <location>
        <begin position="1826"/>
        <end position="1845"/>
    </location>
</feature>
<dbReference type="SUPFAM" id="SSF57184">
    <property type="entry name" value="Growth factor receptor domain"/>
    <property type="match status" value="1"/>
</dbReference>
<evidence type="ECO:0000256" key="3">
    <source>
        <dbReference type="SAM" id="SignalP"/>
    </source>
</evidence>
<reference evidence="4" key="1">
    <citation type="submission" date="2023-07" db="EMBL/GenBank/DDBJ databases">
        <authorList>
            <consortium name="AG Swart"/>
            <person name="Singh M."/>
            <person name="Singh A."/>
            <person name="Seah K."/>
            <person name="Emmerich C."/>
        </authorList>
    </citation>
    <scope>NUCLEOTIDE SEQUENCE</scope>
    <source>
        <strain evidence="4">DP1</strain>
    </source>
</reference>
<sequence length="2102" mass="234835">MTALFFLSLLFLVTSGCDPGTFSSDQKCMPCHSSCKECMNGTECTGCEEHMFLNTTTGLCQFCPDGEFYDGTITRGCRSCEGSCFGQCGYREICFKCTDGKAFDLDKFGNDEGDPVCVAACDTSKKEVTDPTNYNVDKFCRSPKFYIDPSYEDQIELGTITHPYRTVNPVFDEILLHFSNSESDVKVYIKEGTTNFIEDSKIFIINMTSIEITTYNDTSAPAGYATIYSTDQAQTEISMKAAFNLMKDVTVDLSTITAGQGFSDYELQKIGTSGATFEATRTSITISHFVGRRIAASTQSGVFASFIYLQTKTFTLKNIDFYLSGTLVNTNDPANIFIENIYIDTYALAGGFMMVTLCNYPEAYLTPQVTMNNITYDTSHLDEVFTSRPISYLYSGPGNFSGYNWNLTNNFHLVSLGSPSGMVQAAEVCNSDDGALRTVNLDTLYISIPQTSSLSRMNAWGVEFTAEVGRIHHINISHMYIKDFIDPIYAAFGGGFTSNDVIHVTDVEASNYNANLGLIFAQQPGHITFKNMTFRDVSSGANPTFGLIFAGYSRFENIRFENYTGSQQPIGAVISTQSALTNVSMENIEIMNCNFQKQKFFQVSISITDITLKNISFINTTVDADEHIFFLNSIQQLQVDGVYLSGLKPNDLNDENTAFITINTLDLNTSTNSTISNVVYENSSIYPVQLLTMTNSPPSKKLIIFEDSVFKDSQISSEKAILTMNKAKTSHDIEVSLKNLTFSNIKFDSSGYLLLLNHQFVNNLTVSNCVFENIENGYILITTPTVSDTSIFTRVNMDNITVNNVKESTNSFITLTEQGKTYITGSRFTNVYSFSDGAVISGRASRAEIDIENCSFLNNTAHKGAVIFLSDKSYLKCTNCTFSNNFAIISGVAEVTLDGYFEFYQTQISNNYANSDPISLILDSASLSKVSNCSIYGNEALSKAQLVQEFATCSKLCFISTEYKTYSDNNFAASIIDNAEDQLFQVISGSLSILSNTKIYDQSIIINAFVSTITFEDSLIENITFGKTSIQSVFTTLTLNRMTIRNLDNTADTDFILVMLDSSFVVSDLNYSSSNSILFVVRTSSIDIKTINFDMITNATKLGEIADCYNSTIDGIHSSNSEVTSDYLFSLDTSNNITLKNFYLSNSVSSVVKIRKSNIALIDQIDIKNCSEGFLIQLSTINLVQNSIFHQNGKSNLLLGGGIQMEDSSVSIRNSTFSNNIAYVGGAIYFSCSSTVLCYLNLSNNTFEHNSASFKGGALYYDYSRPIFGDSLVYTNNTANYGNNIASYAVKVTFANDSRAPLKLNDFGSGLAYPETLNFAVRDYDDQVMNLNSQDQIRMSATNSKTTEVKGFNSAPLRNGIAEFDNLIVVAEQGSDEIQVTATSNAIDQNRIQQIFGSQISSNIITCNIRYCKPGELAEGNICRECSPGTYSLEWSSSTCEQCMEDVVCEGGSEINVNSGFWRETLNSTSIVECENKDACNGGYVDDYNQPTKCATGYKGKLCSKCDLTQDSKFQQTSEFVCQKCPNATMNAIRVFGAVIGVFIFFMIIIFVNVRKTSESQISILLRILTNYAQIITTTISFSSNHPDLLTDALVPVKSVGDSSTAFMSFDCFITDSEVTGPFPSTTFLKLFILIPLPLGVFFIVTLIWIILYCIRKSWIPDMKRYLIISFISVVFLLHPKLAQSGIDIFRCLKISDDAYKVRIDSDIDCYSMEHIKWCLILGGPILIFWVSLLPLIALVLMYRNVGVPDQNNQVQKYFLILYQGLKSKHFYWEFVNSARKIAVLIAFLLPTSIQILFSVTILICTWRLQSYFRPYKNEDNNKIEMLGVNVGIITLCCGMVFNTADAKDSLNSVLLIIMLAVNVIFIIKWMHLMVQTLAERYKYCQTLSNCISRYILFNKVLKEDNLKDKIKKIRKYQKKKLFKVKKGTRAKNKAKNSQRTKRTKNRHRKKACLPGNELKEDSVADTFRVQRLPKSFDRGAPTGSDQRFVHPQDESSERFKTFLKNKNVTFNKEQHSPDSGDSRVDRILHRKEMQRESMDVVPDLEEQIEMKSCSIKPKGHHESSKDIKVPILDDLMEELYTSSDKYSTFKFPIKSMKGSEK</sequence>
<feature type="transmembrane region" description="Helical" evidence="2">
    <location>
        <begin position="1851"/>
        <end position="1871"/>
    </location>
</feature>
<protein>
    <submittedName>
        <fullName evidence="4">Uncharacterized protein</fullName>
    </submittedName>
</protein>
<keyword evidence="3" id="KW-0732">Signal</keyword>
<proteinExistence type="predicted"/>
<feature type="region of interest" description="Disordered" evidence="1">
    <location>
        <begin position="1928"/>
        <end position="1951"/>
    </location>
</feature>
<dbReference type="SUPFAM" id="SSF51126">
    <property type="entry name" value="Pectin lyase-like"/>
    <property type="match status" value="2"/>
</dbReference>
<feature type="signal peptide" evidence="3">
    <location>
        <begin position="1"/>
        <end position="16"/>
    </location>
</feature>
<feature type="transmembrane region" description="Helical" evidence="2">
    <location>
        <begin position="1532"/>
        <end position="1552"/>
    </location>
</feature>
<feature type="chain" id="PRO_5042263748" evidence="3">
    <location>
        <begin position="17"/>
        <end position="2102"/>
    </location>
</feature>
<dbReference type="InterPro" id="IPR011050">
    <property type="entry name" value="Pectin_lyase_fold/virulence"/>
</dbReference>
<feature type="transmembrane region" description="Helical" evidence="2">
    <location>
        <begin position="1631"/>
        <end position="1655"/>
    </location>
</feature>
<feature type="transmembrane region" description="Helical" evidence="2">
    <location>
        <begin position="1782"/>
        <end position="1805"/>
    </location>
</feature>
<dbReference type="SMART" id="SM00261">
    <property type="entry name" value="FU"/>
    <property type="match status" value="1"/>
</dbReference>
<dbReference type="InterPro" id="IPR006212">
    <property type="entry name" value="Furin_repeat"/>
</dbReference>
<evidence type="ECO:0000256" key="2">
    <source>
        <dbReference type="SAM" id="Phobius"/>
    </source>
</evidence>
<feature type="region of interest" description="Disordered" evidence="1">
    <location>
        <begin position="1975"/>
        <end position="1996"/>
    </location>
</feature>
<dbReference type="EMBL" id="CAMPGE010016940">
    <property type="protein sequence ID" value="CAI2375458.1"/>
    <property type="molecule type" value="Genomic_DNA"/>
</dbReference>
<accession>A0AAD2D0J7</accession>
<keyword evidence="2" id="KW-0812">Transmembrane</keyword>
<feature type="transmembrane region" description="Helical" evidence="2">
    <location>
        <begin position="1564"/>
        <end position="1582"/>
    </location>
</feature>
<gene>
    <name evidence="4" type="ORF">ECRASSUSDP1_LOCUS16820</name>
</gene>
<evidence type="ECO:0000256" key="1">
    <source>
        <dbReference type="SAM" id="MobiDB-lite"/>
    </source>
</evidence>
<dbReference type="PANTHER" id="PTHR11319">
    <property type="entry name" value="G PROTEIN-COUPLED RECEPTOR-RELATED"/>
    <property type="match status" value="1"/>
</dbReference>
<dbReference type="Proteomes" id="UP001295684">
    <property type="component" value="Unassembled WGS sequence"/>
</dbReference>
<dbReference type="Gene3D" id="2.160.20.10">
    <property type="entry name" value="Single-stranded right-handed beta-helix, Pectin lyase-like"/>
    <property type="match status" value="1"/>
</dbReference>
<keyword evidence="2" id="KW-1133">Transmembrane helix</keyword>
<dbReference type="PANTHER" id="PTHR11319:SF35">
    <property type="entry name" value="OUTER MEMBRANE PROTEIN PMPC-RELATED"/>
    <property type="match status" value="1"/>
</dbReference>
<keyword evidence="5" id="KW-1185">Reference proteome</keyword>
<name>A0AAD2D0J7_EUPCR</name>
<organism evidence="4 5">
    <name type="scientific">Euplotes crassus</name>
    <dbReference type="NCBI Taxonomy" id="5936"/>
    <lineage>
        <taxon>Eukaryota</taxon>
        <taxon>Sar</taxon>
        <taxon>Alveolata</taxon>
        <taxon>Ciliophora</taxon>
        <taxon>Intramacronucleata</taxon>
        <taxon>Spirotrichea</taxon>
        <taxon>Hypotrichia</taxon>
        <taxon>Euplotida</taxon>
        <taxon>Euplotidae</taxon>
        <taxon>Moneuplotes</taxon>
    </lineage>
</organism>
<keyword evidence="2" id="KW-0472">Membrane</keyword>
<dbReference type="SMART" id="SM00710">
    <property type="entry name" value="PbH1"/>
    <property type="match status" value="11"/>
</dbReference>
<evidence type="ECO:0000313" key="4">
    <source>
        <dbReference type="EMBL" id="CAI2375458.1"/>
    </source>
</evidence>
<dbReference type="InterPro" id="IPR012334">
    <property type="entry name" value="Pectin_lyas_fold"/>
</dbReference>
<dbReference type="InterPro" id="IPR006626">
    <property type="entry name" value="PbH1"/>
</dbReference>